<evidence type="ECO:0000313" key="2">
    <source>
        <dbReference type="EMBL" id="KAF3557727.1"/>
    </source>
</evidence>
<comment type="caution">
    <text evidence="2">The sequence shown here is derived from an EMBL/GenBank/DDBJ whole genome shotgun (WGS) entry which is preliminary data.</text>
</comment>
<sequence length="116" mass="13051">MQTLDPALLFPNPTFSLGLTQEVRLERLKHANVTINTDHEGVDEDHKEASMKEAPPVRRKSKRQKVPTKSFLGEYECDKGFLNSARKAVIDAIYRGGNIDYSAKFAALMDKMTTPL</sequence>
<evidence type="ECO:0000256" key="1">
    <source>
        <dbReference type="SAM" id="MobiDB-lite"/>
    </source>
</evidence>
<dbReference type="EMBL" id="QGKX02000996">
    <property type="protein sequence ID" value="KAF3557727.1"/>
    <property type="molecule type" value="Genomic_DNA"/>
</dbReference>
<proteinExistence type="predicted"/>
<protein>
    <submittedName>
        <fullName evidence="2">Uncharacterized protein</fullName>
    </submittedName>
</protein>
<name>A0A8S9R1R1_BRACR</name>
<evidence type="ECO:0000313" key="3">
    <source>
        <dbReference type="Proteomes" id="UP000712600"/>
    </source>
</evidence>
<feature type="region of interest" description="Disordered" evidence="1">
    <location>
        <begin position="36"/>
        <end position="65"/>
    </location>
</feature>
<dbReference type="AlphaFoldDB" id="A0A8S9R1R1"/>
<reference evidence="2" key="1">
    <citation type="submission" date="2019-12" db="EMBL/GenBank/DDBJ databases">
        <title>Genome sequencing and annotation of Brassica cretica.</title>
        <authorList>
            <person name="Studholme D.J."/>
            <person name="Sarris P."/>
        </authorList>
    </citation>
    <scope>NUCLEOTIDE SEQUENCE</scope>
    <source>
        <strain evidence="2">PFS-109/04</strain>
        <tissue evidence="2">Leaf</tissue>
    </source>
</reference>
<gene>
    <name evidence="2" type="ORF">F2Q69_00016126</name>
</gene>
<accession>A0A8S9R1R1</accession>
<dbReference type="Proteomes" id="UP000712600">
    <property type="component" value="Unassembled WGS sequence"/>
</dbReference>
<feature type="compositionally biased region" description="Basic and acidic residues" evidence="1">
    <location>
        <begin position="37"/>
        <end position="51"/>
    </location>
</feature>
<organism evidence="2 3">
    <name type="scientific">Brassica cretica</name>
    <name type="common">Mustard</name>
    <dbReference type="NCBI Taxonomy" id="69181"/>
    <lineage>
        <taxon>Eukaryota</taxon>
        <taxon>Viridiplantae</taxon>
        <taxon>Streptophyta</taxon>
        <taxon>Embryophyta</taxon>
        <taxon>Tracheophyta</taxon>
        <taxon>Spermatophyta</taxon>
        <taxon>Magnoliopsida</taxon>
        <taxon>eudicotyledons</taxon>
        <taxon>Gunneridae</taxon>
        <taxon>Pentapetalae</taxon>
        <taxon>rosids</taxon>
        <taxon>malvids</taxon>
        <taxon>Brassicales</taxon>
        <taxon>Brassicaceae</taxon>
        <taxon>Brassiceae</taxon>
        <taxon>Brassica</taxon>
    </lineage>
</organism>